<accession>A0A8D8RXL9</accession>
<proteinExistence type="predicted"/>
<dbReference type="AlphaFoldDB" id="A0A8D8RXL9"/>
<reference evidence="1" key="1">
    <citation type="submission" date="2021-05" db="EMBL/GenBank/DDBJ databases">
        <authorList>
            <person name="Alioto T."/>
            <person name="Alioto T."/>
            <person name="Gomez Garrido J."/>
        </authorList>
    </citation>
    <scope>NUCLEOTIDE SEQUENCE</scope>
</reference>
<evidence type="ECO:0000313" key="1">
    <source>
        <dbReference type="EMBL" id="CAG6656729.1"/>
    </source>
</evidence>
<dbReference type="EMBL" id="HBUF01185931">
    <property type="protein sequence ID" value="CAG6656729.1"/>
    <property type="molecule type" value="Transcribed_RNA"/>
</dbReference>
<protein>
    <submittedName>
        <fullName evidence="1">Uncharacterized protein</fullName>
    </submittedName>
</protein>
<sequence length="132" mass="14833">MCHSICKNHHSFSNHNPSPSRNLCSIQCQSPRWSASHLSPLLKSPKLLPNQNSLSPPYQLLCQNQTSSWKKPSSPSLSQISLFNHRLSQSQNQSSLSKILQLLSTNQSSRQFLCQPLLPNQSSLLLPYQPQS</sequence>
<name>A0A8D8RXL9_9HEMI</name>
<organism evidence="1">
    <name type="scientific">Cacopsylla melanoneura</name>
    <dbReference type="NCBI Taxonomy" id="428564"/>
    <lineage>
        <taxon>Eukaryota</taxon>
        <taxon>Metazoa</taxon>
        <taxon>Ecdysozoa</taxon>
        <taxon>Arthropoda</taxon>
        <taxon>Hexapoda</taxon>
        <taxon>Insecta</taxon>
        <taxon>Pterygota</taxon>
        <taxon>Neoptera</taxon>
        <taxon>Paraneoptera</taxon>
        <taxon>Hemiptera</taxon>
        <taxon>Sternorrhyncha</taxon>
        <taxon>Psylloidea</taxon>
        <taxon>Psyllidae</taxon>
        <taxon>Psyllinae</taxon>
        <taxon>Cacopsylla</taxon>
    </lineage>
</organism>